<protein>
    <submittedName>
        <fullName evidence="2">Uncharacterized protein</fullName>
    </submittedName>
</protein>
<reference evidence="2" key="1">
    <citation type="submission" date="2022-11" db="UniProtKB">
        <authorList>
            <consortium name="WormBaseParasite"/>
        </authorList>
    </citation>
    <scope>IDENTIFICATION</scope>
</reference>
<proteinExistence type="predicted"/>
<dbReference type="WBParaSite" id="ACRNAN_scaffold3896.g14811.t1">
    <property type="protein sequence ID" value="ACRNAN_scaffold3896.g14811.t1"/>
    <property type="gene ID" value="ACRNAN_scaffold3896.g14811"/>
</dbReference>
<keyword evidence="1" id="KW-1185">Reference proteome</keyword>
<dbReference type="AlphaFoldDB" id="A0A914DSK3"/>
<organism evidence="1 2">
    <name type="scientific">Acrobeloides nanus</name>
    <dbReference type="NCBI Taxonomy" id="290746"/>
    <lineage>
        <taxon>Eukaryota</taxon>
        <taxon>Metazoa</taxon>
        <taxon>Ecdysozoa</taxon>
        <taxon>Nematoda</taxon>
        <taxon>Chromadorea</taxon>
        <taxon>Rhabditida</taxon>
        <taxon>Tylenchina</taxon>
        <taxon>Cephalobomorpha</taxon>
        <taxon>Cephaloboidea</taxon>
        <taxon>Cephalobidae</taxon>
        <taxon>Acrobeloides</taxon>
    </lineage>
</organism>
<sequence length="82" mass="8539">MCCKAVCNNPIGACVGANMNVCPTGYYCQSPNSFSSICCKAVCYNSIGICAMDNTGHFSLCPTGFYCDNPYAGFGGGSCCQK</sequence>
<name>A0A914DSK3_9BILA</name>
<evidence type="ECO:0000313" key="1">
    <source>
        <dbReference type="Proteomes" id="UP000887540"/>
    </source>
</evidence>
<evidence type="ECO:0000313" key="2">
    <source>
        <dbReference type="WBParaSite" id="ACRNAN_scaffold3896.g14811.t1"/>
    </source>
</evidence>
<accession>A0A914DSK3</accession>
<dbReference type="Proteomes" id="UP000887540">
    <property type="component" value="Unplaced"/>
</dbReference>